<dbReference type="PROSITE" id="PS50104">
    <property type="entry name" value="TIR"/>
    <property type="match status" value="1"/>
</dbReference>
<dbReference type="AlphaFoldDB" id="F8B0S5"/>
<protein>
    <submittedName>
        <fullName evidence="2">AAA ATPase</fullName>
    </submittedName>
</protein>
<dbReference type="Pfam" id="PF13676">
    <property type="entry name" value="TIR_2"/>
    <property type="match status" value="1"/>
</dbReference>
<dbReference type="KEGG" id="fsy:FsymDg_3423"/>
<sequence length="344" mass="37004">MGHMGESLAAERRYDAFLSYARADDPDFRQALVDGLDRAGRRVWFDREAMPNCGTTFGQEIRQAIETSDRLILLAGPAAMSSGYVAQEWGYADDIGKPVVPVAHAVAFRDLPDRLRHYHGVDARRRTVDAVVAELARLLAEPVRPLGPCFHLPHRPPHARDRPELLEHLSSALLPDRMRPEDAGRAPRVTALYGLPGVGKSTLAAAFASAVRTRRVFSDGVAWLAGGPGFRPLATARELLRLAAPGAHLPGSDGEVDVALAAALGGRELLIVLDDVRDPDPVLPFVTALGPCGQALLTTLDQAVATALGAVEIAVDQLDDDAARGLLADWAGRSRQRCGRPRPD</sequence>
<dbReference type="Proteomes" id="UP000001549">
    <property type="component" value="Chromosome"/>
</dbReference>
<dbReference type="InterPro" id="IPR000157">
    <property type="entry name" value="TIR_dom"/>
</dbReference>
<dbReference type="GO" id="GO:0043531">
    <property type="term" value="F:ADP binding"/>
    <property type="evidence" value="ECO:0007669"/>
    <property type="project" value="InterPro"/>
</dbReference>
<evidence type="ECO:0000259" key="1">
    <source>
        <dbReference type="PROSITE" id="PS50104"/>
    </source>
</evidence>
<organism evidence="2 3">
    <name type="scientific">Candidatus Protofrankia datiscae</name>
    <dbReference type="NCBI Taxonomy" id="2716812"/>
    <lineage>
        <taxon>Bacteria</taxon>
        <taxon>Bacillati</taxon>
        <taxon>Actinomycetota</taxon>
        <taxon>Actinomycetes</taxon>
        <taxon>Frankiales</taxon>
        <taxon>Frankiaceae</taxon>
        <taxon>Protofrankia</taxon>
    </lineage>
</organism>
<dbReference type="SUPFAM" id="SSF52200">
    <property type="entry name" value="Toll/Interleukin receptor TIR domain"/>
    <property type="match status" value="1"/>
</dbReference>
<keyword evidence="3" id="KW-1185">Reference proteome</keyword>
<dbReference type="STRING" id="656024.FsymDg_3423"/>
<accession>F8B0S5</accession>
<dbReference type="eggNOG" id="COG2319">
    <property type="taxonomic scope" value="Bacteria"/>
</dbReference>
<feature type="domain" description="TIR" evidence="1">
    <location>
        <begin position="12"/>
        <end position="139"/>
    </location>
</feature>
<dbReference type="SMART" id="SM00255">
    <property type="entry name" value="TIR"/>
    <property type="match status" value="1"/>
</dbReference>
<dbReference type="EMBL" id="CP002801">
    <property type="protein sequence ID" value="AEH10717.1"/>
    <property type="molecule type" value="Genomic_DNA"/>
</dbReference>
<evidence type="ECO:0000313" key="3">
    <source>
        <dbReference type="Proteomes" id="UP000001549"/>
    </source>
</evidence>
<reference evidence="2 3" key="1">
    <citation type="submission" date="2011-05" db="EMBL/GenBank/DDBJ databases">
        <title>Complete sequence of chromosome of Frankia symbiont of Datisca glomerata.</title>
        <authorList>
            <consortium name="US DOE Joint Genome Institute"/>
            <person name="Lucas S."/>
            <person name="Han J."/>
            <person name="Lapidus A."/>
            <person name="Cheng J.-F."/>
            <person name="Goodwin L."/>
            <person name="Pitluck S."/>
            <person name="Peters L."/>
            <person name="Mikhailova N."/>
            <person name="Chertkov O."/>
            <person name="Teshima H."/>
            <person name="Han C."/>
            <person name="Tapia R."/>
            <person name="Land M."/>
            <person name="Hauser L."/>
            <person name="Kyrpides N."/>
            <person name="Ivanova N."/>
            <person name="Pagani I."/>
            <person name="Berry A."/>
            <person name="Pawlowski K."/>
            <person name="Persson T."/>
            <person name="Vanden Heuvel B."/>
            <person name="Benson D."/>
            <person name="Woyke T."/>
        </authorList>
    </citation>
    <scope>NUCLEOTIDE SEQUENCE [LARGE SCALE GENOMIC DNA]</scope>
    <source>
        <strain evidence="3">4085684</strain>
    </source>
</reference>
<dbReference type="Gene3D" id="3.40.50.10140">
    <property type="entry name" value="Toll/interleukin-1 receptor homology (TIR) domain"/>
    <property type="match status" value="1"/>
</dbReference>
<gene>
    <name evidence="2" type="ordered locus">FsymDg_3423</name>
</gene>
<dbReference type="InterPro" id="IPR002182">
    <property type="entry name" value="NB-ARC"/>
</dbReference>
<dbReference type="InterPro" id="IPR035897">
    <property type="entry name" value="Toll_tir_struct_dom_sf"/>
</dbReference>
<dbReference type="eggNOG" id="COG3903">
    <property type="taxonomic scope" value="Bacteria"/>
</dbReference>
<dbReference type="SMART" id="SM00382">
    <property type="entry name" value="AAA"/>
    <property type="match status" value="1"/>
</dbReference>
<dbReference type="GO" id="GO:0007165">
    <property type="term" value="P:signal transduction"/>
    <property type="evidence" value="ECO:0007669"/>
    <property type="project" value="InterPro"/>
</dbReference>
<proteinExistence type="predicted"/>
<name>F8B0S5_9ACTN</name>
<dbReference type="InterPro" id="IPR027417">
    <property type="entry name" value="P-loop_NTPase"/>
</dbReference>
<dbReference type="HOGENOM" id="CLU_805966_0_0_11"/>
<dbReference type="Pfam" id="PF00931">
    <property type="entry name" value="NB-ARC"/>
    <property type="match status" value="1"/>
</dbReference>
<evidence type="ECO:0000313" key="2">
    <source>
        <dbReference type="EMBL" id="AEH10717.1"/>
    </source>
</evidence>
<dbReference type="SUPFAM" id="SSF52540">
    <property type="entry name" value="P-loop containing nucleoside triphosphate hydrolases"/>
    <property type="match status" value="1"/>
</dbReference>
<dbReference type="InterPro" id="IPR003593">
    <property type="entry name" value="AAA+_ATPase"/>
</dbReference>
<dbReference type="PRINTS" id="PR00364">
    <property type="entry name" value="DISEASERSIST"/>
</dbReference>
<dbReference type="Gene3D" id="3.40.50.300">
    <property type="entry name" value="P-loop containing nucleotide triphosphate hydrolases"/>
    <property type="match status" value="1"/>
</dbReference>